<evidence type="ECO:0000313" key="6">
    <source>
        <dbReference type="EMBL" id="AIF26716.1"/>
    </source>
</evidence>
<feature type="domain" description="Glycoside hydrolase family 5" evidence="5">
    <location>
        <begin position="72"/>
        <end position="346"/>
    </location>
</feature>
<dbReference type="PANTHER" id="PTHR34142">
    <property type="entry name" value="ENDO-BETA-1,4-GLUCANASE A"/>
    <property type="match status" value="1"/>
</dbReference>
<dbReference type="SUPFAM" id="SSF51445">
    <property type="entry name" value="(Trans)glycosidases"/>
    <property type="match status" value="1"/>
</dbReference>
<dbReference type="Gene3D" id="3.20.20.80">
    <property type="entry name" value="Glycosidases"/>
    <property type="match status" value="1"/>
</dbReference>
<dbReference type="Pfam" id="PF00150">
    <property type="entry name" value="Cellulase"/>
    <property type="match status" value="1"/>
</dbReference>
<organism evidence="6">
    <name type="scientific">uncultured bacterium fosmid pJB84D8</name>
    <dbReference type="NCBI Taxonomy" id="1478071"/>
    <lineage>
        <taxon>Bacteria</taxon>
        <taxon>environmental samples</taxon>
    </lineage>
</organism>
<evidence type="ECO:0000256" key="3">
    <source>
        <dbReference type="RuleBase" id="RU361153"/>
    </source>
</evidence>
<dbReference type="GO" id="GO:0004553">
    <property type="term" value="F:hydrolase activity, hydrolyzing O-glycosyl compounds"/>
    <property type="evidence" value="ECO:0007669"/>
    <property type="project" value="InterPro"/>
</dbReference>
<dbReference type="EMBL" id="KF540243">
    <property type="protein sequence ID" value="AIF26716.1"/>
    <property type="molecule type" value="Genomic_DNA"/>
</dbReference>
<keyword evidence="1 3" id="KW-0378">Hydrolase</keyword>
<dbReference type="AlphaFoldDB" id="A0A0H3U880"/>
<dbReference type="GO" id="GO:0000272">
    <property type="term" value="P:polysaccharide catabolic process"/>
    <property type="evidence" value="ECO:0007669"/>
    <property type="project" value="InterPro"/>
</dbReference>
<evidence type="ECO:0000256" key="1">
    <source>
        <dbReference type="ARBA" id="ARBA00022801"/>
    </source>
</evidence>
<evidence type="ECO:0000259" key="5">
    <source>
        <dbReference type="Pfam" id="PF00150"/>
    </source>
</evidence>
<evidence type="ECO:0000256" key="2">
    <source>
        <dbReference type="ARBA" id="ARBA00023295"/>
    </source>
</evidence>
<name>A0A0H3U880_9BACT</name>
<comment type="similarity">
    <text evidence="3">Belongs to the glycosyl hydrolase 5 (cellulase A) family.</text>
</comment>
<dbReference type="InterPro" id="IPR017853">
    <property type="entry name" value="GH"/>
</dbReference>
<protein>
    <submittedName>
        <fullName evidence="6">CelA84</fullName>
    </submittedName>
</protein>
<accession>A0A0H3U880</accession>
<evidence type="ECO:0000256" key="4">
    <source>
        <dbReference type="SAM" id="MobiDB-lite"/>
    </source>
</evidence>
<proteinExistence type="inferred from homology"/>
<dbReference type="InterPro" id="IPR001547">
    <property type="entry name" value="Glyco_hydro_5"/>
</dbReference>
<reference evidence="6" key="1">
    <citation type="submission" date="2013-08" db="EMBL/GenBank/DDBJ databases">
        <title>Comparison of modified E. coli strains.</title>
        <authorList>
            <person name="Juergensen J."/>
            <person name="Bonge A."/>
            <person name="Streit W.R."/>
        </authorList>
    </citation>
    <scope>NUCLEOTIDE SEQUENCE</scope>
</reference>
<keyword evidence="2 3" id="KW-0326">Glycosidase</keyword>
<dbReference type="PANTHER" id="PTHR34142:SF1">
    <property type="entry name" value="GLYCOSIDE HYDROLASE FAMILY 5 DOMAIN-CONTAINING PROTEIN"/>
    <property type="match status" value="1"/>
</dbReference>
<feature type="region of interest" description="Disordered" evidence="4">
    <location>
        <begin position="387"/>
        <end position="427"/>
    </location>
</feature>
<sequence length="506" mass="54370">MDISYGKKYEDVMKILSIPALACAMTLGFGLASAQTITPSRVGPVSQYGQLMTGKNSAGEGRIYGSCEGVKDGAEVQVRGMSLYWSLLPEAVEFWSEEGVASMVKDMNVQIVRAAMATTSEDWWGCKDLTKSCGDDKSKHITGYASDPSYQTNLMKTVVEAAIKNDIYVIIDWHSHQAHEEVANAKKFFGEMAQAYGQYDHVIFELFNEPKEVSWSTVKGYADQIVPVIRQYSDNLILVGNPKWDQNPNDAIGNEVTDSGKNTAYTLHYYAMSHCVSGTYGWGDGTNDACEGVKGEKAIKAGLSVFISEWGTGTADGGGTPGQSKNDEWQTYINKYKLSWANWSASRIEEGTAAFTSGSNKNSLQYTASGNMVKGYLATNPTTYTKCSTASQGGQTTDPNQGQQGGQTTDPNQGQQGGQTTDPNQNPWAIAGIQSAASLNVAFSGKALEVSGVNAADVELFDLKGHKLMKVDGVRGTLSLAMIPAGQYLVKVSSGSASKVQAITLK</sequence>